<evidence type="ECO:0000259" key="7">
    <source>
        <dbReference type="Pfam" id="PF00155"/>
    </source>
</evidence>
<accession>A0A430B8N8</accession>
<sequence length="382" mass="43045">MDSTFLSKIYQEPEANILLEFGAMASKMDDLLDLSYGDPDITTDARIIEAAFNDAKNGHTHYTAPSGDKEFLKEAQHYYNSRYGLSVELNQIRATVGALHGIFLALTVLLDEGDEVIIHEPYFTPYKTQIRDAGGKAVIIPTYEKDDFQIDIDILKKAITPRTKVLILNTPNNPTGSVFSTETLKKIAELAIEHNFYIFSDEVYDSFCFEKEYVSIAKFAPENTVIFNSFSKTFAMTGWRVGYMIAPTFINEACYHLDEGICFSAPSISQRAGVYALQHINEIMPDVTSLFEERLRYIEKRVENIPFMSLKPIKGSIYAFINISGTGLSSVDFSMKLLEEQKVLVVPGKAFGDSGDNYIRFAATRDLDTLKEAFDKIEKLTF</sequence>
<keyword evidence="4 6" id="KW-0808">Transferase</keyword>
<keyword evidence="9" id="KW-1185">Reference proteome</keyword>
<reference evidence="8 9" key="1">
    <citation type="submission" date="2017-05" db="EMBL/GenBank/DDBJ databases">
        <title>Vagococcus spp. assemblies.</title>
        <authorList>
            <person name="Gulvik C.A."/>
        </authorList>
    </citation>
    <scope>NUCLEOTIDE SEQUENCE [LARGE SCALE GENOMIC DNA]</scope>
    <source>
        <strain evidence="8 9">SS1714</strain>
    </source>
</reference>
<dbReference type="GO" id="GO:0030170">
    <property type="term" value="F:pyridoxal phosphate binding"/>
    <property type="evidence" value="ECO:0007669"/>
    <property type="project" value="InterPro"/>
</dbReference>
<dbReference type="GO" id="GO:0008483">
    <property type="term" value="F:transaminase activity"/>
    <property type="evidence" value="ECO:0007669"/>
    <property type="project" value="UniProtKB-KW"/>
</dbReference>
<feature type="domain" description="Aminotransferase class I/classII large" evidence="7">
    <location>
        <begin position="30"/>
        <end position="377"/>
    </location>
</feature>
<dbReference type="GeneID" id="95580008"/>
<dbReference type="InterPro" id="IPR050596">
    <property type="entry name" value="AspAT/PAT-like"/>
</dbReference>
<dbReference type="Gene3D" id="3.40.640.10">
    <property type="entry name" value="Type I PLP-dependent aspartate aminotransferase-like (Major domain)"/>
    <property type="match status" value="1"/>
</dbReference>
<dbReference type="PROSITE" id="PS00105">
    <property type="entry name" value="AA_TRANSFER_CLASS_1"/>
    <property type="match status" value="1"/>
</dbReference>
<dbReference type="FunFam" id="3.40.640.10:FF:000033">
    <property type="entry name" value="Aspartate aminotransferase"/>
    <property type="match status" value="1"/>
</dbReference>
<evidence type="ECO:0000256" key="3">
    <source>
        <dbReference type="ARBA" id="ARBA00022576"/>
    </source>
</evidence>
<dbReference type="OrthoDB" id="9802328at2"/>
<dbReference type="Proteomes" id="UP000288028">
    <property type="component" value="Unassembled WGS sequence"/>
</dbReference>
<comment type="cofactor">
    <cofactor evidence="1 6">
        <name>pyridoxal 5'-phosphate</name>
        <dbReference type="ChEBI" id="CHEBI:597326"/>
    </cofactor>
</comment>
<evidence type="ECO:0000256" key="6">
    <source>
        <dbReference type="RuleBase" id="RU000481"/>
    </source>
</evidence>
<dbReference type="InterPro" id="IPR015422">
    <property type="entry name" value="PyrdxlP-dep_Trfase_small"/>
</dbReference>
<comment type="similarity">
    <text evidence="2 6">Belongs to the class-I pyridoxal-phosphate-dependent aminotransferase family.</text>
</comment>
<evidence type="ECO:0000313" key="8">
    <source>
        <dbReference type="EMBL" id="RSU16643.1"/>
    </source>
</evidence>
<evidence type="ECO:0000256" key="1">
    <source>
        <dbReference type="ARBA" id="ARBA00001933"/>
    </source>
</evidence>
<dbReference type="PANTHER" id="PTHR46383:SF1">
    <property type="entry name" value="ASPARTATE AMINOTRANSFERASE"/>
    <property type="match status" value="1"/>
</dbReference>
<keyword evidence="3 6" id="KW-0032">Aminotransferase</keyword>
<dbReference type="EMBL" id="NGKB01000001">
    <property type="protein sequence ID" value="RSU16643.1"/>
    <property type="molecule type" value="Genomic_DNA"/>
</dbReference>
<dbReference type="InterPro" id="IPR004839">
    <property type="entry name" value="Aminotransferase_I/II_large"/>
</dbReference>
<dbReference type="Gene3D" id="3.90.1150.10">
    <property type="entry name" value="Aspartate Aminotransferase, domain 1"/>
    <property type="match status" value="1"/>
</dbReference>
<name>A0A430B8N8_9ENTE</name>
<keyword evidence="5" id="KW-0663">Pyridoxal phosphate</keyword>
<dbReference type="AlphaFoldDB" id="A0A430B8N8"/>
<comment type="caution">
    <text evidence="8">The sequence shown here is derived from an EMBL/GenBank/DDBJ whole genome shotgun (WGS) entry which is preliminary data.</text>
</comment>
<evidence type="ECO:0000256" key="2">
    <source>
        <dbReference type="ARBA" id="ARBA00007441"/>
    </source>
</evidence>
<dbReference type="GO" id="GO:0006520">
    <property type="term" value="P:amino acid metabolic process"/>
    <property type="evidence" value="ECO:0007669"/>
    <property type="project" value="InterPro"/>
</dbReference>
<dbReference type="EC" id="2.6.1.-" evidence="6"/>
<dbReference type="InterPro" id="IPR004838">
    <property type="entry name" value="NHTrfase_class1_PyrdxlP-BS"/>
</dbReference>
<dbReference type="SUPFAM" id="SSF53383">
    <property type="entry name" value="PLP-dependent transferases"/>
    <property type="match status" value="1"/>
</dbReference>
<gene>
    <name evidence="8" type="ORF">CBF28_00205</name>
</gene>
<protein>
    <recommendedName>
        <fullName evidence="6">Aminotransferase</fullName>
        <ecNumber evidence="6">2.6.1.-</ecNumber>
    </recommendedName>
</protein>
<proteinExistence type="inferred from homology"/>
<organism evidence="8 9">
    <name type="scientific">Vagococcus carniphilus</name>
    <dbReference type="NCBI Taxonomy" id="218144"/>
    <lineage>
        <taxon>Bacteria</taxon>
        <taxon>Bacillati</taxon>
        <taxon>Bacillota</taxon>
        <taxon>Bacilli</taxon>
        <taxon>Lactobacillales</taxon>
        <taxon>Enterococcaceae</taxon>
        <taxon>Vagococcus</taxon>
    </lineage>
</organism>
<dbReference type="CDD" id="cd00609">
    <property type="entry name" value="AAT_like"/>
    <property type="match status" value="1"/>
</dbReference>
<dbReference type="RefSeq" id="WP_126790673.1">
    <property type="nucleotide sequence ID" value="NZ_CP060720.1"/>
</dbReference>
<evidence type="ECO:0000313" key="9">
    <source>
        <dbReference type="Proteomes" id="UP000288028"/>
    </source>
</evidence>
<dbReference type="Pfam" id="PF00155">
    <property type="entry name" value="Aminotran_1_2"/>
    <property type="match status" value="1"/>
</dbReference>
<dbReference type="PANTHER" id="PTHR46383">
    <property type="entry name" value="ASPARTATE AMINOTRANSFERASE"/>
    <property type="match status" value="1"/>
</dbReference>
<evidence type="ECO:0000256" key="5">
    <source>
        <dbReference type="ARBA" id="ARBA00022898"/>
    </source>
</evidence>
<dbReference type="InterPro" id="IPR015421">
    <property type="entry name" value="PyrdxlP-dep_Trfase_major"/>
</dbReference>
<dbReference type="NCBIfam" id="NF004975">
    <property type="entry name" value="PRK06348.1"/>
    <property type="match status" value="1"/>
</dbReference>
<evidence type="ECO:0000256" key="4">
    <source>
        <dbReference type="ARBA" id="ARBA00022679"/>
    </source>
</evidence>
<dbReference type="InterPro" id="IPR015424">
    <property type="entry name" value="PyrdxlP-dep_Trfase"/>
</dbReference>